<comment type="caution">
    <text evidence="2">The sequence shown here is derived from an EMBL/GenBank/DDBJ whole genome shotgun (WGS) entry which is preliminary data.</text>
</comment>
<dbReference type="AlphaFoldDB" id="A0A8B6EE41"/>
<accession>A0A8B6EE41</accession>
<proteinExistence type="predicted"/>
<gene>
    <name evidence="2" type="ORF">MGAL_10B056295</name>
</gene>
<evidence type="ECO:0000256" key="1">
    <source>
        <dbReference type="SAM" id="MobiDB-lite"/>
    </source>
</evidence>
<dbReference type="OrthoDB" id="6130022at2759"/>
<reference evidence="2" key="1">
    <citation type="submission" date="2018-11" db="EMBL/GenBank/DDBJ databases">
        <authorList>
            <person name="Alioto T."/>
            <person name="Alioto T."/>
        </authorList>
    </citation>
    <scope>NUCLEOTIDE SEQUENCE</scope>
</reference>
<evidence type="ECO:0000313" key="3">
    <source>
        <dbReference type="Proteomes" id="UP000596742"/>
    </source>
</evidence>
<dbReference type="EMBL" id="UYJE01004902">
    <property type="protein sequence ID" value="VDI32378.1"/>
    <property type="molecule type" value="Genomic_DNA"/>
</dbReference>
<dbReference type="Proteomes" id="UP000596742">
    <property type="component" value="Unassembled WGS sequence"/>
</dbReference>
<name>A0A8B6EE41_MYTGA</name>
<evidence type="ECO:0000313" key="2">
    <source>
        <dbReference type="EMBL" id="VDI32378.1"/>
    </source>
</evidence>
<sequence length="175" mass="19973">MEPAINVHTPAGTFGESAHYTEIIEIDNLQHISQEHNNSILPMTNRDIDRLSTEQTSTSSDKDRDSSEYIDDGYEQPYTTLVVTDQVKDEHTYLTTKKETNYENAIPFQTVNCGYACEFLEEDSLSDKTNAFNDNASWDLNNDKNDFKESIDSVPQTYINPQTNKAEYINLSLNQ</sequence>
<feature type="region of interest" description="Disordered" evidence="1">
    <location>
        <begin position="52"/>
        <end position="71"/>
    </location>
</feature>
<protein>
    <submittedName>
        <fullName evidence="2">Uncharacterized protein</fullName>
    </submittedName>
</protein>
<keyword evidence="3" id="KW-1185">Reference proteome</keyword>
<organism evidence="2 3">
    <name type="scientific">Mytilus galloprovincialis</name>
    <name type="common">Mediterranean mussel</name>
    <dbReference type="NCBI Taxonomy" id="29158"/>
    <lineage>
        <taxon>Eukaryota</taxon>
        <taxon>Metazoa</taxon>
        <taxon>Spiralia</taxon>
        <taxon>Lophotrochozoa</taxon>
        <taxon>Mollusca</taxon>
        <taxon>Bivalvia</taxon>
        <taxon>Autobranchia</taxon>
        <taxon>Pteriomorphia</taxon>
        <taxon>Mytilida</taxon>
        <taxon>Mytiloidea</taxon>
        <taxon>Mytilidae</taxon>
        <taxon>Mytilinae</taxon>
        <taxon>Mytilus</taxon>
    </lineage>
</organism>